<organism evidence="1 2">
    <name type="scientific">Gryllus longicercus</name>
    <dbReference type="NCBI Taxonomy" id="2509291"/>
    <lineage>
        <taxon>Eukaryota</taxon>
        <taxon>Metazoa</taxon>
        <taxon>Ecdysozoa</taxon>
        <taxon>Arthropoda</taxon>
        <taxon>Hexapoda</taxon>
        <taxon>Insecta</taxon>
        <taxon>Pterygota</taxon>
        <taxon>Neoptera</taxon>
        <taxon>Polyneoptera</taxon>
        <taxon>Orthoptera</taxon>
        <taxon>Ensifera</taxon>
        <taxon>Gryllidea</taxon>
        <taxon>Grylloidea</taxon>
        <taxon>Gryllidae</taxon>
        <taxon>Gryllinae</taxon>
        <taxon>Gryllus</taxon>
    </lineage>
</organism>
<dbReference type="AlphaFoldDB" id="A0AAN9VN64"/>
<reference evidence="1 2" key="1">
    <citation type="submission" date="2024-03" db="EMBL/GenBank/DDBJ databases">
        <title>The genome assembly and annotation of the cricket Gryllus longicercus Weissman &amp; Gray.</title>
        <authorList>
            <person name="Szrajer S."/>
            <person name="Gray D."/>
            <person name="Ylla G."/>
        </authorList>
    </citation>
    <scope>NUCLEOTIDE SEQUENCE [LARGE SCALE GENOMIC DNA]</scope>
    <source>
        <strain evidence="1">DAG 2021-001</strain>
        <tissue evidence="1">Whole body minus gut</tissue>
    </source>
</reference>
<proteinExistence type="predicted"/>
<name>A0AAN9VN64_9ORTH</name>
<protein>
    <submittedName>
        <fullName evidence="1">Uncharacterized protein</fullName>
    </submittedName>
</protein>
<dbReference type="EMBL" id="JAZDUA010000188">
    <property type="protein sequence ID" value="KAK7865040.1"/>
    <property type="molecule type" value="Genomic_DNA"/>
</dbReference>
<sequence length="68" mass="7710">MGSDCLPFFRTRQSQAVQFPLLPTSSQHPTHAVLLSAVRNIRHGGCGVRWLKSFRTTFFRFVVTGRFG</sequence>
<evidence type="ECO:0000313" key="1">
    <source>
        <dbReference type="EMBL" id="KAK7865040.1"/>
    </source>
</evidence>
<comment type="caution">
    <text evidence="1">The sequence shown here is derived from an EMBL/GenBank/DDBJ whole genome shotgun (WGS) entry which is preliminary data.</text>
</comment>
<accession>A0AAN9VN64</accession>
<evidence type="ECO:0000313" key="2">
    <source>
        <dbReference type="Proteomes" id="UP001378592"/>
    </source>
</evidence>
<keyword evidence="2" id="KW-1185">Reference proteome</keyword>
<gene>
    <name evidence="1" type="ORF">R5R35_000053</name>
</gene>
<dbReference type="Proteomes" id="UP001378592">
    <property type="component" value="Unassembled WGS sequence"/>
</dbReference>